<accession>A0A3L6Q4W6</accession>
<name>A0A3L6Q4W6_PANMI</name>
<gene>
    <name evidence="2" type="ORF">C2845_PM15G26690</name>
</gene>
<dbReference type="Proteomes" id="UP000275267">
    <property type="component" value="Unassembled WGS sequence"/>
</dbReference>
<sequence length="160" mass="16535">MRAAAAGPLPSHASSKTPLAPTPHPFSSPLELGWTLMASPSPHQLRSDPSPSSPDPAVHDLLGPAPCELREVLGRVTFAAFGPPLGLGSPHRRCPLPPSPRCHRCHLTPAMLRPEWCWTTAHPLGGRGVPAPSNQSAPAPAEAGPDPRPVSPEPSSPGGG</sequence>
<dbReference type="EMBL" id="PQIB02000013">
    <property type="protein sequence ID" value="RLM73230.1"/>
    <property type="molecule type" value="Genomic_DNA"/>
</dbReference>
<feature type="compositionally biased region" description="Pro residues" evidence="1">
    <location>
        <begin position="146"/>
        <end position="160"/>
    </location>
</feature>
<feature type="compositionally biased region" description="Low complexity" evidence="1">
    <location>
        <begin position="130"/>
        <end position="144"/>
    </location>
</feature>
<reference evidence="3" key="1">
    <citation type="journal article" date="2019" name="Nat. Commun.">
        <title>The genome of broomcorn millet.</title>
        <authorList>
            <person name="Zou C."/>
            <person name="Miki D."/>
            <person name="Li D."/>
            <person name="Tang Q."/>
            <person name="Xiao L."/>
            <person name="Rajput S."/>
            <person name="Deng P."/>
            <person name="Jia W."/>
            <person name="Huang R."/>
            <person name="Zhang M."/>
            <person name="Sun Y."/>
            <person name="Hu J."/>
            <person name="Fu X."/>
            <person name="Schnable P.S."/>
            <person name="Li F."/>
            <person name="Zhang H."/>
            <person name="Feng B."/>
            <person name="Zhu X."/>
            <person name="Liu R."/>
            <person name="Schnable J.C."/>
            <person name="Zhu J.-K."/>
            <person name="Zhang H."/>
        </authorList>
    </citation>
    <scope>NUCLEOTIDE SEQUENCE [LARGE SCALE GENOMIC DNA]</scope>
</reference>
<comment type="caution">
    <text evidence="2">The sequence shown here is derived from an EMBL/GenBank/DDBJ whole genome shotgun (WGS) entry which is preliminary data.</text>
</comment>
<protein>
    <submittedName>
        <fullName evidence="2">Uncharacterized protein</fullName>
    </submittedName>
</protein>
<feature type="region of interest" description="Disordered" evidence="1">
    <location>
        <begin position="123"/>
        <end position="160"/>
    </location>
</feature>
<dbReference type="AlphaFoldDB" id="A0A3L6Q4W6"/>
<organism evidence="2 3">
    <name type="scientific">Panicum miliaceum</name>
    <name type="common">Proso millet</name>
    <name type="synonym">Broomcorn millet</name>
    <dbReference type="NCBI Taxonomy" id="4540"/>
    <lineage>
        <taxon>Eukaryota</taxon>
        <taxon>Viridiplantae</taxon>
        <taxon>Streptophyta</taxon>
        <taxon>Embryophyta</taxon>
        <taxon>Tracheophyta</taxon>
        <taxon>Spermatophyta</taxon>
        <taxon>Magnoliopsida</taxon>
        <taxon>Liliopsida</taxon>
        <taxon>Poales</taxon>
        <taxon>Poaceae</taxon>
        <taxon>PACMAD clade</taxon>
        <taxon>Panicoideae</taxon>
        <taxon>Panicodae</taxon>
        <taxon>Paniceae</taxon>
        <taxon>Panicinae</taxon>
        <taxon>Panicum</taxon>
        <taxon>Panicum sect. Panicum</taxon>
    </lineage>
</organism>
<keyword evidence="3" id="KW-1185">Reference proteome</keyword>
<evidence type="ECO:0000313" key="2">
    <source>
        <dbReference type="EMBL" id="RLM73230.1"/>
    </source>
</evidence>
<proteinExistence type="predicted"/>
<feature type="region of interest" description="Disordered" evidence="1">
    <location>
        <begin position="1"/>
        <end position="62"/>
    </location>
</feature>
<evidence type="ECO:0000313" key="3">
    <source>
        <dbReference type="Proteomes" id="UP000275267"/>
    </source>
</evidence>
<evidence type="ECO:0000256" key="1">
    <source>
        <dbReference type="SAM" id="MobiDB-lite"/>
    </source>
</evidence>